<keyword evidence="1" id="KW-1133">Transmembrane helix</keyword>
<name>A0ABY6M2C3_9FLAO</name>
<dbReference type="EMBL" id="CP081495">
    <property type="protein sequence ID" value="UYW01266.1"/>
    <property type="molecule type" value="Genomic_DNA"/>
</dbReference>
<organism evidence="2 3">
    <name type="scientific">Flavobacterium agricola</name>
    <dbReference type="NCBI Taxonomy" id="2870839"/>
    <lineage>
        <taxon>Bacteria</taxon>
        <taxon>Pseudomonadati</taxon>
        <taxon>Bacteroidota</taxon>
        <taxon>Flavobacteriia</taxon>
        <taxon>Flavobacteriales</taxon>
        <taxon>Flavobacteriaceae</taxon>
        <taxon>Flavobacterium</taxon>
    </lineage>
</organism>
<evidence type="ECO:0000256" key="1">
    <source>
        <dbReference type="SAM" id="Phobius"/>
    </source>
</evidence>
<dbReference type="RefSeq" id="WP_264433704.1">
    <property type="nucleotide sequence ID" value="NZ_CP081495.1"/>
</dbReference>
<evidence type="ECO:0000313" key="2">
    <source>
        <dbReference type="EMBL" id="UYW01266.1"/>
    </source>
</evidence>
<keyword evidence="1" id="KW-0812">Transmembrane</keyword>
<protein>
    <submittedName>
        <fullName evidence="2">DUF3098 domain-containing protein</fullName>
    </submittedName>
</protein>
<dbReference type="InterPro" id="IPR021448">
    <property type="entry name" value="DUF3098"/>
</dbReference>
<accession>A0ABY6M2C3</accession>
<proteinExistence type="predicted"/>
<keyword evidence="1" id="KW-0472">Membrane</keyword>
<gene>
    <name evidence="2" type="ORF">K5I29_12580</name>
</gene>
<feature type="transmembrane region" description="Helical" evidence="1">
    <location>
        <begin position="54"/>
        <end position="73"/>
    </location>
</feature>
<reference evidence="2" key="1">
    <citation type="submission" date="2021-08" db="EMBL/GenBank/DDBJ databases">
        <title>Flavobacterium sp. strain CC-SYL302.</title>
        <authorList>
            <person name="Lin S.-Y."/>
            <person name="Lee T.-H."/>
            <person name="Young C.-C."/>
        </authorList>
    </citation>
    <scope>NUCLEOTIDE SEQUENCE</scope>
    <source>
        <strain evidence="2">CC-SYL302</strain>
    </source>
</reference>
<keyword evidence="3" id="KW-1185">Reference proteome</keyword>
<feature type="transmembrane region" description="Helical" evidence="1">
    <location>
        <begin position="16"/>
        <end position="34"/>
    </location>
</feature>
<sequence>MEKETKQNLLFSAYQYKILIGGIVAIALGFILMIGGGSDNPEVYSDAIFSFRRIHLAPTIVLLGFAICVYSIFAKQKVK</sequence>
<dbReference type="Pfam" id="PF11297">
    <property type="entry name" value="DUF3098"/>
    <property type="match status" value="1"/>
</dbReference>
<evidence type="ECO:0000313" key="3">
    <source>
        <dbReference type="Proteomes" id="UP001163328"/>
    </source>
</evidence>
<dbReference type="Proteomes" id="UP001163328">
    <property type="component" value="Chromosome"/>
</dbReference>